<evidence type="ECO:0000313" key="3">
    <source>
        <dbReference type="Proteomes" id="UP000183670"/>
    </source>
</evidence>
<dbReference type="EMBL" id="FMYE01000052">
    <property type="protein sequence ID" value="SDB78837.1"/>
    <property type="molecule type" value="Genomic_DNA"/>
</dbReference>
<evidence type="ECO:0000313" key="1">
    <source>
        <dbReference type="EMBL" id="KAA4100696.1"/>
    </source>
</evidence>
<sequence length="124" mass="13560">MSKIFGLIVILLICVSCNQKRKAEVSLSSYTHDFGIISSDIICRDSITITNVGNARLEIGEIETGCGCTQASVEKYELNPDESCSLHFSFNPKGKGLGAKEELIIINANTDSLFYILQVKAIIQ</sequence>
<evidence type="ECO:0000313" key="4">
    <source>
        <dbReference type="Proteomes" id="UP000473905"/>
    </source>
</evidence>
<dbReference type="Pfam" id="PF07610">
    <property type="entry name" value="DUF1573"/>
    <property type="match status" value="1"/>
</dbReference>
<dbReference type="Proteomes" id="UP000473905">
    <property type="component" value="Unassembled WGS sequence"/>
</dbReference>
<dbReference type="PANTHER" id="PTHR37833">
    <property type="entry name" value="LIPOPROTEIN-RELATED"/>
    <property type="match status" value="1"/>
</dbReference>
<gene>
    <name evidence="1" type="ORF">F3D66_08280</name>
    <name evidence="2" type="ORF">SAMN05192581_105225</name>
</gene>
<name>A0A1G6GA30_BACOV</name>
<protein>
    <submittedName>
        <fullName evidence="1">DUF1573 domain-containing protein</fullName>
    </submittedName>
</protein>
<dbReference type="InterPro" id="IPR011467">
    <property type="entry name" value="DUF1573"/>
</dbReference>
<dbReference type="Gene3D" id="2.60.40.10">
    <property type="entry name" value="Immunoglobulins"/>
    <property type="match status" value="1"/>
</dbReference>
<dbReference type="PANTHER" id="PTHR37833:SF1">
    <property type="entry name" value="SIGNAL PEPTIDE PROTEIN"/>
    <property type="match status" value="1"/>
</dbReference>
<reference evidence="1 4" key="2">
    <citation type="journal article" date="2019" name="Nat. Med.">
        <title>A library of human gut bacterial isolates paired with longitudinal multiomics data enables mechanistic microbiome research.</title>
        <authorList>
            <person name="Poyet M."/>
            <person name="Groussin M."/>
            <person name="Gibbons S.M."/>
            <person name="Avila-Pacheco J."/>
            <person name="Jiang X."/>
            <person name="Kearney S.M."/>
            <person name="Perrotta A.R."/>
            <person name="Berdy B."/>
            <person name="Zhao S."/>
            <person name="Lieberman T.D."/>
            <person name="Swanson P.K."/>
            <person name="Smith M."/>
            <person name="Roesemann S."/>
            <person name="Alexander J.E."/>
            <person name="Rich S.A."/>
            <person name="Livny J."/>
            <person name="Vlamakis H."/>
            <person name="Clish C."/>
            <person name="Bullock K."/>
            <person name="Deik A."/>
            <person name="Scott J."/>
            <person name="Pierce K.A."/>
            <person name="Xavier R.J."/>
            <person name="Alm E.J."/>
        </authorList>
    </citation>
    <scope>NUCLEOTIDE SEQUENCE [LARGE SCALE GENOMIC DNA]</scope>
    <source>
        <strain evidence="1 4">BIOML-A134</strain>
    </source>
</reference>
<keyword evidence="4" id="KW-1185">Reference proteome</keyword>
<accession>A0A1G6GA30</accession>
<reference evidence="2 3" key="1">
    <citation type="submission" date="2016-10" db="EMBL/GenBank/DDBJ databases">
        <authorList>
            <person name="de Groot N.N."/>
        </authorList>
    </citation>
    <scope>NUCLEOTIDE SEQUENCE [LARGE SCALE GENOMIC DNA]</scope>
    <source>
        <strain evidence="2 3">NLAE-zl-C500</strain>
    </source>
</reference>
<evidence type="ECO:0000313" key="2">
    <source>
        <dbReference type="EMBL" id="SDB78837.1"/>
    </source>
</evidence>
<dbReference type="InterPro" id="IPR013783">
    <property type="entry name" value="Ig-like_fold"/>
</dbReference>
<dbReference type="AlphaFoldDB" id="A0A1G6GA30"/>
<proteinExistence type="predicted"/>
<dbReference type="RefSeq" id="WP_074559498.1">
    <property type="nucleotide sequence ID" value="NZ_FMYE01000052.1"/>
</dbReference>
<dbReference type="EMBL" id="VWKB01000010">
    <property type="protein sequence ID" value="KAA4100696.1"/>
    <property type="molecule type" value="Genomic_DNA"/>
</dbReference>
<dbReference type="Proteomes" id="UP000183670">
    <property type="component" value="Unassembled WGS sequence"/>
</dbReference>
<organism evidence="2 3">
    <name type="scientific">Bacteroides ovatus</name>
    <dbReference type="NCBI Taxonomy" id="28116"/>
    <lineage>
        <taxon>Bacteria</taxon>
        <taxon>Pseudomonadati</taxon>
        <taxon>Bacteroidota</taxon>
        <taxon>Bacteroidia</taxon>
        <taxon>Bacteroidales</taxon>
        <taxon>Bacteroidaceae</taxon>
        <taxon>Bacteroides</taxon>
    </lineage>
</organism>